<evidence type="ECO:0000313" key="2">
    <source>
        <dbReference type="Proteomes" id="UP001204851"/>
    </source>
</evidence>
<organism evidence="1 2">
    <name type="scientific">Ideonella oryzae</name>
    <dbReference type="NCBI Taxonomy" id="2937441"/>
    <lineage>
        <taxon>Bacteria</taxon>
        <taxon>Pseudomonadati</taxon>
        <taxon>Pseudomonadota</taxon>
        <taxon>Betaproteobacteria</taxon>
        <taxon>Burkholderiales</taxon>
        <taxon>Sphaerotilaceae</taxon>
        <taxon>Ideonella</taxon>
    </lineage>
</organism>
<dbReference type="EMBL" id="JAMXMC010000014">
    <property type="protein sequence ID" value="MCO5978955.1"/>
    <property type="molecule type" value="Genomic_DNA"/>
</dbReference>
<reference evidence="1 2" key="1">
    <citation type="submission" date="2022-06" db="EMBL/GenBank/DDBJ databases">
        <title>Ideonella sp. NS12-5 Genome sequencing and assembly.</title>
        <authorList>
            <person name="Jung Y."/>
        </authorList>
    </citation>
    <scope>NUCLEOTIDE SEQUENCE [LARGE SCALE GENOMIC DNA]</scope>
    <source>
        <strain evidence="1 2">NS12-5</strain>
    </source>
</reference>
<name>A0ABT1BRV5_9BURK</name>
<protein>
    <submittedName>
        <fullName evidence="1">Uncharacterized protein</fullName>
    </submittedName>
</protein>
<gene>
    <name evidence="1" type="ORF">M0L44_19830</name>
</gene>
<comment type="caution">
    <text evidence="1">The sequence shown here is derived from an EMBL/GenBank/DDBJ whole genome shotgun (WGS) entry which is preliminary data.</text>
</comment>
<evidence type="ECO:0000313" key="1">
    <source>
        <dbReference type="EMBL" id="MCO5978955.1"/>
    </source>
</evidence>
<accession>A0ABT1BRV5</accession>
<dbReference type="Proteomes" id="UP001204851">
    <property type="component" value="Unassembled WGS sequence"/>
</dbReference>
<proteinExistence type="predicted"/>
<dbReference type="RefSeq" id="WP_252771915.1">
    <property type="nucleotide sequence ID" value="NZ_JAMXMC010000014.1"/>
</dbReference>
<sequence length="330" mass="36239">MSPSHGPAVAGDLSRWLDAWLAAQWRQRVPATVVLAQAQRRWWPLLESVATVLWLHPTEDPRRDFHAPPGCRPALRPRLALDRADQAVEADELLQRASLRVLGVTDDTQALASLLAPQGWRQGDGQTLLWGRASSAGWSACEDTVQALGLRALPAPPGWRCLASSGLSSHAAHPLPWTPQGARVNEAAWSQRPPLHRSLGPKLRWRLQLPGREAAVASAELAQQRIMVWGRALADRRGNFSLIRPWEGPLCWRALLPNVRVRLDGVTLCLPGGQALVARGLWKQGALQLHAPLPAVPEDQPALLHGAVPVWALPQPDFCELAIQAWEWPA</sequence>
<keyword evidence="2" id="KW-1185">Reference proteome</keyword>